<dbReference type="AlphaFoldDB" id="A0A936ZKR9"/>
<evidence type="ECO:0000313" key="3">
    <source>
        <dbReference type="Proteomes" id="UP000605848"/>
    </source>
</evidence>
<name>A0A936ZKR9_9HYPH</name>
<gene>
    <name evidence="2" type="ORF">JKG68_21045</name>
</gene>
<dbReference type="Gene3D" id="6.10.140.1430">
    <property type="match status" value="1"/>
</dbReference>
<feature type="compositionally biased region" description="Low complexity" evidence="1">
    <location>
        <begin position="52"/>
        <end position="66"/>
    </location>
</feature>
<dbReference type="EMBL" id="JAEQMY010000041">
    <property type="protein sequence ID" value="MBL0406448.1"/>
    <property type="molecule type" value="Genomic_DNA"/>
</dbReference>
<feature type="compositionally biased region" description="Gly residues" evidence="1">
    <location>
        <begin position="67"/>
        <end position="89"/>
    </location>
</feature>
<protein>
    <submittedName>
        <fullName evidence="2">Uncharacterized protein</fullName>
    </submittedName>
</protein>
<feature type="region of interest" description="Disordered" evidence="1">
    <location>
        <begin position="1"/>
        <end position="126"/>
    </location>
</feature>
<organism evidence="2 3">
    <name type="scientific">Microvirga aerilata</name>
    <dbReference type="NCBI Taxonomy" id="670292"/>
    <lineage>
        <taxon>Bacteria</taxon>
        <taxon>Pseudomonadati</taxon>
        <taxon>Pseudomonadota</taxon>
        <taxon>Alphaproteobacteria</taxon>
        <taxon>Hyphomicrobiales</taxon>
        <taxon>Methylobacteriaceae</taxon>
        <taxon>Microvirga</taxon>
    </lineage>
</organism>
<dbReference type="Proteomes" id="UP000605848">
    <property type="component" value="Unassembled WGS sequence"/>
</dbReference>
<feature type="compositionally biased region" description="Low complexity" evidence="1">
    <location>
        <begin position="90"/>
        <end position="100"/>
    </location>
</feature>
<feature type="region of interest" description="Disordered" evidence="1">
    <location>
        <begin position="238"/>
        <end position="262"/>
    </location>
</feature>
<reference evidence="2" key="1">
    <citation type="submission" date="2021-01" db="EMBL/GenBank/DDBJ databases">
        <title>Microvirga sp.</title>
        <authorList>
            <person name="Kim M.K."/>
        </authorList>
    </citation>
    <scope>NUCLEOTIDE SEQUENCE</scope>
    <source>
        <strain evidence="2">5420S-16</strain>
    </source>
</reference>
<dbReference type="RefSeq" id="WP_202063318.1">
    <property type="nucleotide sequence ID" value="NZ_JAEQMY010000041.1"/>
</dbReference>
<accession>A0A936ZKR9</accession>
<keyword evidence="3" id="KW-1185">Reference proteome</keyword>
<proteinExistence type="predicted"/>
<comment type="caution">
    <text evidence="2">The sequence shown here is derived from an EMBL/GenBank/DDBJ whole genome shotgun (WGS) entry which is preliminary data.</text>
</comment>
<evidence type="ECO:0000256" key="1">
    <source>
        <dbReference type="SAM" id="MobiDB-lite"/>
    </source>
</evidence>
<evidence type="ECO:0000313" key="2">
    <source>
        <dbReference type="EMBL" id="MBL0406448.1"/>
    </source>
</evidence>
<sequence>MANTKNEPGKPGADKQSGGGADTGSAGKVSAGTSVGNIGEAPMPHAHDAKPATSQGSGATGASQGSGATGSGQGAGQSKGQTSGQGAGQTSGQSTQQNAQGQGGSMADKAQQASEQVRQKAEDLYEDASEWAQDTYERASGWASDNYGRQRRRMNQMGGRSSRAYGNARGGVQSYVSENPMVVGLVGLAAGLLLGALLPRTRRENEMFGEWSDEVRNQGLRYAREAATRGREYVEETFTGDDAQFSRHESEFGGGQPDANRH</sequence>